<accession>A0ABS7J0A6</accession>
<gene>
    <name evidence="1" type="ORF">K3152_13485</name>
</gene>
<protein>
    <submittedName>
        <fullName evidence="1">Uncharacterized protein</fullName>
    </submittedName>
</protein>
<keyword evidence="2" id="KW-1185">Reference proteome</keyword>
<dbReference type="RefSeq" id="WP_221574656.1">
    <property type="nucleotide sequence ID" value="NZ_JAIGNK010000005.1"/>
</dbReference>
<organism evidence="1 2">
    <name type="scientific">Qipengyuania polymorpha</name>
    <dbReference type="NCBI Taxonomy" id="2867234"/>
    <lineage>
        <taxon>Bacteria</taxon>
        <taxon>Pseudomonadati</taxon>
        <taxon>Pseudomonadota</taxon>
        <taxon>Alphaproteobacteria</taxon>
        <taxon>Sphingomonadales</taxon>
        <taxon>Erythrobacteraceae</taxon>
        <taxon>Qipengyuania</taxon>
    </lineage>
</organism>
<dbReference type="Proteomes" id="UP000783253">
    <property type="component" value="Unassembled WGS sequence"/>
</dbReference>
<evidence type="ECO:0000313" key="1">
    <source>
        <dbReference type="EMBL" id="MBX7459260.1"/>
    </source>
</evidence>
<evidence type="ECO:0000313" key="2">
    <source>
        <dbReference type="Proteomes" id="UP000783253"/>
    </source>
</evidence>
<reference evidence="1 2" key="1">
    <citation type="submission" date="2021-08" db="EMBL/GenBank/DDBJ databases">
        <title>Comparative Genomics Analysis of the Genus Qipengyuania Reveals Extensive Genetic Diversity and Metabolic Versatility, Including the Description of Fifteen Novel Species.</title>
        <authorList>
            <person name="Liu Y."/>
        </authorList>
    </citation>
    <scope>NUCLEOTIDE SEQUENCE [LARGE SCALE GENOMIC DNA]</scope>
    <source>
        <strain evidence="1 2">1NDH17</strain>
    </source>
</reference>
<comment type="caution">
    <text evidence="1">The sequence shown here is derived from an EMBL/GenBank/DDBJ whole genome shotgun (WGS) entry which is preliminary data.</text>
</comment>
<dbReference type="PROSITE" id="PS51257">
    <property type="entry name" value="PROKAR_LIPOPROTEIN"/>
    <property type="match status" value="1"/>
</dbReference>
<sequence length="101" mass="11612">MPTNRTRRKRSKQDLDQHKLSELHHGPGTCLLAGCGYFMHPDWPGAVPGNQTGFYWELSDENQAMVREAMLSDWRLYRDEVMAAWDGEGDPWALTEFGEIT</sequence>
<dbReference type="EMBL" id="JAIGNK010000005">
    <property type="protein sequence ID" value="MBX7459260.1"/>
    <property type="molecule type" value="Genomic_DNA"/>
</dbReference>
<proteinExistence type="predicted"/>
<name>A0ABS7J0A6_9SPHN</name>